<organism evidence="1 2">
    <name type="scientific">Spodoptera litura</name>
    <name type="common">Asian cotton leafworm</name>
    <dbReference type="NCBI Taxonomy" id="69820"/>
    <lineage>
        <taxon>Eukaryota</taxon>
        <taxon>Metazoa</taxon>
        <taxon>Ecdysozoa</taxon>
        <taxon>Arthropoda</taxon>
        <taxon>Hexapoda</taxon>
        <taxon>Insecta</taxon>
        <taxon>Pterygota</taxon>
        <taxon>Neoptera</taxon>
        <taxon>Endopterygota</taxon>
        <taxon>Lepidoptera</taxon>
        <taxon>Glossata</taxon>
        <taxon>Ditrysia</taxon>
        <taxon>Noctuoidea</taxon>
        <taxon>Noctuidae</taxon>
        <taxon>Amphipyrinae</taxon>
        <taxon>Spodoptera</taxon>
    </lineage>
</organism>
<proteinExistence type="predicted"/>
<accession>A0A9J7EA53</accession>
<dbReference type="OrthoDB" id="7460061at2759"/>
<dbReference type="GeneID" id="111356770"/>
<protein>
    <submittedName>
        <fullName evidence="2">Uncharacterized protein LOC111356770</fullName>
    </submittedName>
</protein>
<evidence type="ECO:0000313" key="1">
    <source>
        <dbReference type="Proteomes" id="UP000301870"/>
    </source>
</evidence>
<dbReference type="AlphaFoldDB" id="A0A9J7EA53"/>
<name>A0A9J7EA53_SPOLT</name>
<evidence type="ECO:0000313" key="2">
    <source>
        <dbReference type="RefSeq" id="XP_022827026.1"/>
    </source>
</evidence>
<dbReference type="RefSeq" id="XP_022827026.1">
    <property type="nucleotide sequence ID" value="XM_022971258.1"/>
</dbReference>
<dbReference type="Proteomes" id="UP000301870">
    <property type="component" value="Chromosome 2"/>
</dbReference>
<sequence length="335" mass="38423">MWLIPTILYILYVETYQQDIVIPPILMRARSRHAAGYPTGIYGLSSRYNGRLNDFFDPYSPPSHGTAPHQEERPSEDLARLNYLIEKHDRNMKELVKSRSNDVSYEDDDISSYRKGKPLFSASAEDDRDNLYKPKASTDGHSYYDDLDLVEHFGNYLIQKTEINSPSDEDAGRQYNALLIVLIALAKIIKNTCTDADGVYDMVYSPTVEKFYSYGLKNADRVLPGIEEYIRRGNAHIPKLLKLKKEKCEEHSSCAAAVDEKVKNNFIIYSKEIEILESIVYLAKSFRDFRKEFSNAATTGSVLSYLQNNKDRVKEYIWNVVSSIDHISNKVIKCP</sequence>
<gene>
    <name evidence="2" type="primary">LOC111356770</name>
</gene>
<dbReference type="KEGG" id="sliu:111356770"/>
<keyword evidence="1" id="KW-1185">Reference proteome</keyword>
<reference evidence="2" key="1">
    <citation type="submission" date="2025-08" db="UniProtKB">
        <authorList>
            <consortium name="RefSeq"/>
        </authorList>
    </citation>
    <scope>IDENTIFICATION</scope>
    <source>
        <strain evidence="2">Ishihara</strain>
        <tissue evidence="2">Whole body</tissue>
    </source>
</reference>